<comment type="subunit">
    <text evidence="9">Homodimer.</text>
</comment>
<feature type="domain" description="Carbohydrate kinase PfkB" evidence="10">
    <location>
        <begin position="5"/>
        <end position="292"/>
    </location>
</feature>
<comment type="caution">
    <text evidence="11">The sequence shown here is derived from an EMBL/GenBank/DDBJ whole genome shotgun (WGS) entry which is preliminary data.</text>
</comment>
<keyword evidence="4 9" id="KW-0418">Kinase</keyword>
<dbReference type="PANTHER" id="PTHR10584:SF166">
    <property type="entry name" value="RIBOKINASE"/>
    <property type="match status" value="1"/>
</dbReference>
<feature type="binding site" evidence="9">
    <location>
        <position position="242"/>
    </location>
    <ligand>
        <name>K(+)</name>
        <dbReference type="ChEBI" id="CHEBI:29103"/>
    </ligand>
</feature>
<evidence type="ECO:0000256" key="5">
    <source>
        <dbReference type="ARBA" id="ARBA00022840"/>
    </source>
</evidence>
<comment type="pathway">
    <text evidence="9">Carbohydrate metabolism; D-ribose degradation; D-ribose 5-phosphate from beta-D-ribopyranose: step 2/2.</text>
</comment>
<keyword evidence="1 9" id="KW-0808">Transferase</keyword>
<dbReference type="InterPro" id="IPR011611">
    <property type="entry name" value="PfkB_dom"/>
</dbReference>
<feature type="binding site" evidence="9">
    <location>
        <begin position="214"/>
        <end position="219"/>
    </location>
    <ligand>
        <name>ATP</name>
        <dbReference type="ChEBI" id="CHEBI:30616"/>
    </ligand>
</feature>
<comment type="cofactor">
    <cofactor evidence="9">
        <name>Mg(2+)</name>
        <dbReference type="ChEBI" id="CHEBI:18420"/>
    </cofactor>
    <text evidence="9">Requires a divalent cation, most likely magnesium in vivo, as an electrophilic catalyst to aid phosphoryl group transfer. It is the chelate of the metal and the nucleotide that is the actual substrate.</text>
</comment>
<comment type="catalytic activity">
    <reaction evidence="9">
        <text>D-ribose + ATP = D-ribose 5-phosphate + ADP + H(+)</text>
        <dbReference type="Rhea" id="RHEA:13697"/>
        <dbReference type="ChEBI" id="CHEBI:15378"/>
        <dbReference type="ChEBI" id="CHEBI:30616"/>
        <dbReference type="ChEBI" id="CHEBI:47013"/>
        <dbReference type="ChEBI" id="CHEBI:78346"/>
        <dbReference type="ChEBI" id="CHEBI:456216"/>
        <dbReference type="EC" id="2.7.1.15"/>
    </reaction>
</comment>
<feature type="binding site" evidence="9">
    <location>
        <position position="280"/>
    </location>
    <ligand>
        <name>K(+)</name>
        <dbReference type="ChEBI" id="CHEBI:29103"/>
    </ligand>
</feature>
<dbReference type="Gene3D" id="3.40.1190.20">
    <property type="match status" value="1"/>
</dbReference>
<feature type="binding site" evidence="9">
    <location>
        <begin position="32"/>
        <end position="36"/>
    </location>
    <ligand>
        <name>substrate</name>
    </ligand>
</feature>
<feature type="active site" description="Proton acceptor" evidence="9">
    <location>
        <position position="248"/>
    </location>
</feature>
<protein>
    <recommendedName>
        <fullName evidence="9">Ribokinase</fullName>
        <shortName evidence="9">RK</shortName>
        <ecNumber evidence="9">2.7.1.15</ecNumber>
    </recommendedName>
</protein>
<gene>
    <name evidence="11" type="ORF">LARSCL_LOCUS9233</name>
</gene>
<evidence type="ECO:0000259" key="10">
    <source>
        <dbReference type="Pfam" id="PF00294"/>
    </source>
</evidence>
<dbReference type="InterPro" id="IPR029056">
    <property type="entry name" value="Ribokinase-like"/>
</dbReference>
<accession>A0AAV2A3C3</accession>
<dbReference type="CDD" id="cd01174">
    <property type="entry name" value="ribokinase"/>
    <property type="match status" value="1"/>
</dbReference>
<comment type="subcellular location">
    <subcellularLocation>
        <location evidence="9">Cytoplasm</location>
    </subcellularLocation>
    <subcellularLocation>
        <location evidence="9">Nucleus</location>
    </subcellularLocation>
</comment>
<feature type="binding site" evidence="9">
    <location>
        <position position="289"/>
    </location>
    <ligand>
        <name>K(+)</name>
        <dbReference type="ChEBI" id="CHEBI:29103"/>
    </ligand>
</feature>
<dbReference type="InterPro" id="IPR002139">
    <property type="entry name" value="Ribo/fructo_kinase"/>
</dbReference>
<proteinExistence type="inferred from homology"/>
<feature type="binding site" evidence="9">
    <location>
        <position position="244"/>
    </location>
    <ligand>
        <name>K(+)</name>
        <dbReference type="ChEBI" id="CHEBI:29103"/>
    </ligand>
</feature>
<name>A0AAV2A3C3_9ARAC</name>
<feature type="binding site" evidence="9">
    <location>
        <position position="283"/>
    </location>
    <ligand>
        <name>K(+)</name>
        <dbReference type="ChEBI" id="CHEBI:29103"/>
    </ligand>
</feature>
<keyword evidence="5 9" id="KW-0067">ATP-binding</keyword>
<keyword evidence="7 9" id="KW-0630">Potassium</keyword>
<evidence type="ECO:0000313" key="11">
    <source>
        <dbReference type="EMBL" id="CAL1277455.1"/>
    </source>
</evidence>
<feature type="binding site" evidence="9">
    <location>
        <position position="178"/>
    </location>
    <ligand>
        <name>ATP</name>
        <dbReference type="ChEBI" id="CHEBI:30616"/>
    </ligand>
</feature>
<dbReference type="SUPFAM" id="SSF53613">
    <property type="entry name" value="Ribokinase-like"/>
    <property type="match status" value="1"/>
</dbReference>
<feature type="binding site" evidence="9">
    <location>
        <position position="133"/>
    </location>
    <ligand>
        <name>substrate</name>
    </ligand>
</feature>
<keyword evidence="6 9" id="KW-0460">Magnesium</keyword>
<evidence type="ECO:0000256" key="3">
    <source>
        <dbReference type="ARBA" id="ARBA00022741"/>
    </source>
</evidence>
<sequence length="304" mass="33202">MFMLYFFYSYTVRFPRPGETLTGLNFAKGYGGKAANQCVMAKKLGALTALIAKLGDDSFGAEYSENLKQLKINSEFVTFSRTSHTSTASIAVSNDGQNTIIYVPGAIMELRPSDINAAENLISKAKVLLCTYECPLDTLVTAFQHARKHGVKTVLNAAPTTDATYEKLYPLVDIICLNEIEAQDATGLPLKEVSDCVEIFKVLHKKGCSTVILTLGSKGAVYKNKNQEDFSHVSARTVKAVDCTGAGDAFMGSLVYFLSEYPDMDLSTVIGKSCEIATLSVLKKGTQSSFPNREDIPEEFFIQK</sequence>
<keyword evidence="9" id="KW-0539">Nucleus</keyword>
<dbReference type="InterPro" id="IPR011877">
    <property type="entry name" value="Ribokinase"/>
</dbReference>
<dbReference type="GO" id="GO:0005524">
    <property type="term" value="F:ATP binding"/>
    <property type="evidence" value="ECO:0007669"/>
    <property type="project" value="UniProtKB-UniRule"/>
</dbReference>
<reference evidence="11 12" key="1">
    <citation type="submission" date="2024-04" db="EMBL/GenBank/DDBJ databases">
        <authorList>
            <person name="Rising A."/>
            <person name="Reimegard J."/>
            <person name="Sonavane S."/>
            <person name="Akerstrom W."/>
            <person name="Nylinder S."/>
            <person name="Hedman E."/>
            <person name="Kallberg Y."/>
        </authorList>
    </citation>
    <scope>NUCLEOTIDE SEQUENCE [LARGE SCALE GENOMIC DNA]</scope>
</reference>
<keyword evidence="12" id="KW-1185">Reference proteome</keyword>
<dbReference type="PANTHER" id="PTHR10584">
    <property type="entry name" value="SUGAR KINASE"/>
    <property type="match status" value="1"/>
</dbReference>
<evidence type="ECO:0000256" key="7">
    <source>
        <dbReference type="ARBA" id="ARBA00022958"/>
    </source>
</evidence>
<comment type="function">
    <text evidence="9">Catalyzes the phosphorylation of ribose at O-5 in a reaction requiring ATP and magnesium. The resulting D-ribose-5-phosphate can then be used either for sythesis of nucleotides, histidine, and tryptophan, or as a component of the pentose phosphate pathway.</text>
</comment>
<evidence type="ECO:0000256" key="9">
    <source>
        <dbReference type="HAMAP-Rule" id="MF_03215"/>
    </source>
</evidence>
<keyword evidence="8 9" id="KW-0119">Carbohydrate metabolism</keyword>
<comment type="activity regulation">
    <text evidence="9">Activated by a monovalent cation that binds near, but not in, the active site. The most likely occupant of the site in vivo is potassium. Ion binding induces a conformational change that may alter substrate affinity.</text>
</comment>
<comment type="similarity">
    <text evidence="9">Belongs to the carbohydrate kinase PfkB family. Ribokinase subfamily.</text>
</comment>
<dbReference type="PRINTS" id="PR00990">
    <property type="entry name" value="RIBOKINASE"/>
</dbReference>
<evidence type="ECO:0000313" key="12">
    <source>
        <dbReference type="Proteomes" id="UP001497382"/>
    </source>
</evidence>
<evidence type="ECO:0000256" key="4">
    <source>
        <dbReference type="ARBA" id="ARBA00022777"/>
    </source>
</evidence>
<dbReference type="Pfam" id="PF00294">
    <property type="entry name" value="PfkB"/>
    <property type="match status" value="1"/>
</dbReference>
<dbReference type="EC" id="2.7.1.15" evidence="9"/>
<dbReference type="GO" id="GO:0005829">
    <property type="term" value="C:cytosol"/>
    <property type="evidence" value="ECO:0007669"/>
    <property type="project" value="TreeGrafter"/>
</dbReference>
<dbReference type="GO" id="GO:0019303">
    <property type="term" value="P:D-ribose catabolic process"/>
    <property type="evidence" value="ECO:0007669"/>
    <property type="project" value="UniProtKB-UniRule"/>
</dbReference>
<keyword evidence="9" id="KW-0963">Cytoplasm</keyword>
<evidence type="ECO:0000256" key="1">
    <source>
        <dbReference type="ARBA" id="ARBA00022679"/>
    </source>
</evidence>
<keyword evidence="3 9" id="KW-0547">Nucleotide-binding</keyword>
<feature type="binding site" evidence="9">
    <location>
        <position position="248"/>
    </location>
    <ligand>
        <name>substrate</name>
    </ligand>
</feature>
<evidence type="ECO:0000256" key="6">
    <source>
        <dbReference type="ARBA" id="ARBA00022842"/>
    </source>
</evidence>
<comment type="caution">
    <text evidence="9">Lacks conserved residue(s) required for the propagation of feature annotation.</text>
</comment>
<dbReference type="HAMAP" id="MF_01987">
    <property type="entry name" value="Ribokinase"/>
    <property type="match status" value="1"/>
</dbReference>
<dbReference type="GO" id="GO:0046872">
    <property type="term" value="F:metal ion binding"/>
    <property type="evidence" value="ECO:0007669"/>
    <property type="project" value="UniProtKB-KW"/>
</dbReference>
<dbReference type="Proteomes" id="UP001497382">
    <property type="component" value="Unassembled WGS sequence"/>
</dbReference>
<dbReference type="AlphaFoldDB" id="A0AAV2A3C3"/>
<dbReference type="EMBL" id="CAXIEN010000102">
    <property type="protein sequence ID" value="CAL1277455.1"/>
    <property type="molecule type" value="Genomic_DNA"/>
</dbReference>
<organism evidence="11 12">
    <name type="scientific">Larinioides sclopetarius</name>
    <dbReference type="NCBI Taxonomy" id="280406"/>
    <lineage>
        <taxon>Eukaryota</taxon>
        <taxon>Metazoa</taxon>
        <taxon>Ecdysozoa</taxon>
        <taxon>Arthropoda</taxon>
        <taxon>Chelicerata</taxon>
        <taxon>Arachnida</taxon>
        <taxon>Araneae</taxon>
        <taxon>Araneomorphae</taxon>
        <taxon>Entelegynae</taxon>
        <taxon>Araneoidea</taxon>
        <taxon>Araneidae</taxon>
        <taxon>Larinioides</taxon>
    </lineage>
</organism>
<dbReference type="GO" id="GO:0005634">
    <property type="term" value="C:nucleus"/>
    <property type="evidence" value="ECO:0007669"/>
    <property type="project" value="UniProtKB-SubCell"/>
</dbReference>
<evidence type="ECO:0000256" key="2">
    <source>
        <dbReference type="ARBA" id="ARBA00022723"/>
    </source>
</evidence>
<feature type="binding site" evidence="9">
    <location>
        <position position="285"/>
    </location>
    <ligand>
        <name>K(+)</name>
        <dbReference type="ChEBI" id="CHEBI:29103"/>
    </ligand>
</feature>
<evidence type="ECO:0000256" key="8">
    <source>
        <dbReference type="ARBA" id="ARBA00023277"/>
    </source>
</evidence>
<keyword evidence="2 9" id="KW-0479">Metal-binding</keyword>
<feature type="binding site" evidence="9">
    <location>
        <begin position="247"/>
        <end position="248"/>
    </location>
    <ligand>
        <name>ATP</name>
        <dbReference type="ChEBI" id="CHEBI:30616"/>
    </ligand>
</feature>
<dbReference type="GO" id="GO:0004747">
    <property type="term" value="F:ribokinase activity"/>
    <property type="evidence" value="ECO:0007669"/>
    <property type="project" value="UniProtKB-UniRule"/>
</dbReference>